<dbReference type="Pfam" id="PF00697">
    <property type="entry name" value="PRAI"/>
    <property type="match status" value="1"/>
</dbReference>
<name>X1SHJ2_9ZZZZ</name>
<evidence type="ECO:0000256" key="3">
    <source>
        <dbReference type="ARBA" id="ARBA00022605"/>
    </source>
</evidence>
<comment type="caution">
    <text evidence="8">The sequence shown here is derived from an EMBL/GenBank/DDBJ whole genome shotgun (WGS) entry which is preliminary data.</text>
</comment>
<dbReference type="InterPro" id="IPR011060">
    <property type="entry name" value="RibuloseP-bd_barrel"/>
</dbReference>
<sequence>DWVQLSGDESWDYCRQITKPLIKAIRIKPGQRPEEICEDLATGARVLSSQRCAYLLDSQVKSKYGGTGVTFDWELAQPAAEQFPVIIAGGLTPENVAQAIKIVSPWGVDVSSGVETGGVKDIAKIRAFIKAVRRADGNKG</sequence>
<dbReference type="SUPFAM" id="SSF51366">
    <property type="entry name" value="Ribulose-phoshate binding barrel"/>
    <property type="match status" value="1"/>
</dbReference>
<dbReference type="PANTHER" id="PTHR42894">
    <property type="entry name" value="N-(5'-PHOSPHORIBOSYL)ANTHRANILATE ISOMERASE"/>
    <property type="match status" value="1"/>
</dbReference>
<proteinExistence type="inferred from homology"/>
<dbReference type="InterPro" id="IPR044643">
    <property type="entry name" value="TrpF_fam"/>
</dbReference>
<evidence type="ECO:0000259" key="7">
    <source>
        <dbReference type="Pfam" id="PF00697"/>
    </source>
</evidence>
<dbReference type="AlphaFoldDB" id="X1SHJ2"/>
<dbReference type="InterPro" id="IPR001240">
    <property type="entry name" value="PRAI_dom"/>
</dbReference>
<evidence type="ECO:0000256" key="1">
    <source>
        <dbReference type="ARBA" id="ARBA00004664"/>
    </source>
</evidence>
<gene>
    <name evidence="8" type="ORF">S12H4_20845</name>
</gene>
<evidence type="ECO:0000256" key="5">
    <source>
        <dbReference type="ARBA" id="ARBA00023141"/>
    </source>
</evidence>
<keyword evidence="3" id="KW-0028">Amino-acid biosynthesis</keyword>
<dbReference type="PANTHER" id="PTHR42894:SF1">
    <property type="entry name" value="N-(5'-PHOSPHORIBOSYL)ANTHRANILATE ISOMERASE"/>
    <property type="match status" value="1"/>
</dbReference>
<feature type="domain" description="N-(5'phosphoribosyl) anthranilate isomerase (PRAI)" evidence="7">
    <location>
        <begin position="1"/>
        <end position="130"/>
    </location>
</feature>
<dbReference type="GO" id="GO:0000162">
    <property type="term" value="P:L-tryptophan biosynthetic process"/>
    <property type="evidence" value="ECO:0007669"/>
    <property type="project" value="UniProtKB-UniPathway"/>
</dbReference>
<evidence type="ECO:0000256" key="4">
    <source>
        <dbReference type="ARBA" id="ARBA00022822"/>
    </source>
</evidence>
<keyword evidence="5" id="KW-0057">Aromatic amino acid biosynthesis</keyword>
<keyword evidence="4" id="KW-0822">Tryptophan biosynthesis</keyword>
<protein>
    <recommendedName>
        <fullName evidence="2">phosphoribosylanthranilate isomerase</fullName>
        <ecNumber evidence="2">5.3.1.24</ecNumber>
    </recommendedName>
</protein>
<feature type="non-terminal residue" evidence="8">
    <location>
        <position position="1"/>
    </location>
</feature>
<dbReference type="HAMAP" id="MF_00135">
    <property type="entry name" value="PRAI"/>
    <property type="match status" value="1"/>
</dbReference>
<dbReference type="Gene3D" id="3.20.20.70">
    <property type="entry name" value="Aldolase class I"/>
    <property type="match status" value="1"/>
</dbReference>
<dbReference type="InterPro" id="IPR013785">
    <property type="entry name" value="Aldolase_TIM"/>
</dbReference>
<organism evidence="8">
    <name type="scientific">marine sediment metagenome</name>
    <dbReference type="NCBI Taxonomy" id="412755"/>
    <lineage>
        <taxon>unclassified sequences</taxon>
        <taxon>metagenomes</taxon>
        <taxon>ecological metagenomes</taxon>
    </lineage>
</organism>
<dbReference type="UniPathway" id="UPA00035">
    <property type="reaction ID" value="UER00042"/>
</dbReference>
<evidence type="ECO:0000256" key="6">
    <source>
        <dbReference type="ARBA" id="ARBA00023235"/>
    </source>
</evidence>
<dbReference type="EC" id="5.3.1.24" evidence="2"/>
<dbReference type="GO" id="GO:0004640">
    <property type="term" value="F:phosphoribosylanthranilate isomerase activity"/>
    <property type="evidence" value="ECO:0007669"/>
    <property type="project" value="UniProtKB-EC"/>
</dbReference>
<comment type="pathway">
    <text evidence="1">Amino-acid biosynthesis; L-tryptophan biosynthesis; L-tryptophan from chorismate: step 3/5.</text>
</comment>
<keyword evidence="6" id="KW-0413">Isomerase</keyword>
<evidence type="ECO:0000313" key="8">
    <source>
        <dbReference type="EMBL" id="GAI78606.1"/>
    </source>
</evidence>
<accession>X1SHJ2</accession>
<dbReference type="EMBL" id="BARW01010628">
    <property type="protein sequence ID" value="GAI78606.1"/>
    <property type="molecule type" value="Genomic_DNA"/>
</dbReference>
<dbReference type="CDD" id="cd00405">
    <property type="entry name" value="PRAI"/>
    <property type="match status" value="1"/>
</dbReference>
<evidence type="ECO:0000256" key="2">
    <source>
        <dbReference type="ARBA" id="ARBA00012572"/>
    </source>
</evidence>
<reference evidence="8" key="1">
    <citation type="journal article" date="2014" name="Front. Microbiol.">
        <title>High frequency of phylogenetically diverse reductive dehalogenase-homologous genes in deep subseafloor sedimentary metagenomes.</title>
        <authorList>
            <person name="Kawai M."/>
            <person name="Futagami T."/>
            <person name="Toyoda A."/>
            <person name="Takaki Y."/>
            <person name="Nishi S."/>
            <person name="Hori S."/>
            <person name="Arai W."/>
            <person name="Tsubouchi T."/>
            <person name="Morono Y."/>
            <person name="Uchiyama I."/>
            <person name="Ito T."/>
            <person name="Fujiyama A."/>
            <person name="Inagaki F."/>
            <person name="Takami H."/>
        </authorList>
    </citation>
    <scope>NUCLEOTIDE SEQUENCE</scope>
    <source>
        <strain evidence="8">Expedition CK06-06</strain>
    </source>
</reference>